<protein>
    <submittedName>
        <fullName evidence="2">Uncharacterized protein</fullName>
    </submittedName>
</protein>
<dbReference type="AlphaFoldDB" id="A0A645JNH7"/>
<feature type="transmembrane region" description="Helical" evidence="1">
    <location>
        <begin position="21"/>
        <end position="38"/>
    </location>
</feature>
<name>A0A645JNH7_9ZZZZ</name>
<reference evidence="2" key="1">
    <citation type="submission" date="2019-08" db="EMBL/GenBank/DDBJ databases">
        <authorList>
            <person name="Kucharzyk K."/>
            <person name="Murdoch R.W."/>
            <person name="Higgins S."/>
            <person name="Loffler F."/>
        </authorList>
    </citation>
    <scope>NUCLEOTIDE SEQUENCE</scope>
</reference>
<sequence>MGNRRGYRVRFGQEQQVVHQLFHALGFGLGILNPLVLLRNGVVLV</sequence>
<evidence type="ECO:0000256" key="1">
    <source>
        <dbReference type="SAM" id="Phobius"/>
    </source>
</evidence>
<gene>
    <name evidence="2" type="ORF">SDC9_212960</name>
</gene>
<comment type="caution">
    <text evidence="2">The sequence shown here is derived from an EMBL/GenBank/DDBJ whole genome shotgun (WGS) entry which is preliminary data.</text>
</comment>
<organism evidence="2">
    <name type="scientific">bioreactor metagenome</name>
    <dbReference type="NCBI Taxonomy" id="1076179"/>
    <lineage>
        <taxon>unclassified sequences</taxon>
        <taxon>metagenomes</taxon>
        <taxon>ecological metagenomes</taxon>
    </lineage>
</organism>
<evidence type="ECO:0000313" key="2">
    <source>
        <dbReference type="EMBL" id="MPN65181.1"/>
    </source>
</evidence>
<dbReference type="EMBL" id="VSSQ01147146">
    <property type="protein sequence ID" value="MPN65181.1"/>
    <property type="molecule type" value="Genomic_DNA"/>
</dbReference>
<accession>A0A645JNH7</accession>
<keyword evidence="1" id="KW-0472">Membrane</keyword>
<proteinExistence type="predicted"/>
<keyword evidence="1" id="KW-0812">Transmembrane</keyword>
<keyword evidence="1" id="KW-1133">Transmembrane helix</keyword>